<keyword evidence="4 7" id="KW-1133">Transmembrane helix</keyword>
<evidence type="ECO:0000256" key="5">
    <source>
        <dbReference type="ARBA" id="ARBA00023136"/>
    </source>
</evidence>
<organism evidence="8 9">
    <name type="scientific">Megasphaera paucivorans</name>
    <dbReference type="NCBI Taxonomy" id="349095"/>
    <lineage>
        <taxon>Bacteria</taxon>
        <taxon>Bacillati</taxon>
        <taxon>Bacillota</taxon>
        <taxon>Negativicutes</taxon>
        <taxon>Veillonellales</taxon>
        <taxon>Veillonellaceae</taxon>
        <taxon>Megasphaera</taxon>
    </lineage>
</organism>
<evidence type="ECO:0000256" key="1">
    <source>
        <dbReference type="ARBA" id="ARBA00004141"/>
    </source>
</evidence>
<feature type="transmembrane region" description="Helical" evidence="7">
    <location>
        <begin position="187"/>
        <end position="205"/>
    </location>
</feature>
<dbReference type="SUPFAM" id="SSF81345">
    <property type="entry name" value="ABC transporter involved in vitamin B12 uptake, BtuC"/>
    <property type="match status" value="1"/>
</dbReference>
<dbReference type="Gene3D" id="1.10.3470.10">
    <property type="entry name" value="ABC transporter involved in vitamin B12 uptake, BtuC"/>
    <property type="match status" value="1"/>
</dbReference>
<dbReference type="OrthoDB" id="9798540at2"/>
<dbReference type="RefSeq" id="WP_091649671.1">
    <property type="nucleotide sequence ID" value="NZ_FNHQ01000011.1"/>
</dbReference>
<dbReference type="EMBL" id="FNHQ01000011">
    <property type="protein sequence ID" value="SDM67526.1"/>
    <property type="molecule type" value="Genomic_DNA"/>
</dbReference>
<keyword evidence="3 6" id="KW-0812">Transmembrane</keyword>
<evidence type="ECO:0000256" key="6">
    <source>
        <dbReference type="RuleBase" id="RU003943"/>
    </source>
</evidence>
<name>A0A1G9V634_9FIRM</name>
<dbReference type="PANTHER" id="PTHR30477">
    <property type="entry name" value="ABC-TRANSPORTER METAL-BINDING PROTEIN"/>
    <property type="match status" value="1"/>
</dbReference>
<dbReference type="GO" id="GO:0055085">
    <property type="term" value="P:transmembrane transport"/>
    <property type="evidence" value="ECO:0007669"/>
    <property type="project" value="InterPro"/>
</dbReference>
<keyword evidence="9" id="KW-1185">Reference proteome</keyword>
<evidence type="ECO:0000313" key="8">
    <source>
        <dbReference type="EMBL" id="SDM67526.1"/>
    </source>
</evidence>
<evidence type="ECO:0000313" key="9">
    <source>
        <dbReference type="Proteomes" id="UP000199309"/>
    </source>
</evidence>
<evidence type="ECO:0000256" key="3">
    <source>
        <dbReference type="ARBA" id="ARBA00022692"/>
    </source>
</evidence>
<keyword evidence="5 7" id="KW-0472">Membrane</keyword>
<comment type="similarity">
    <text evidence="2 6">Belongs to the ABC-3 integral membrane protein family.</text>
</comment>
<dbReference type="STRING" id="349095.SAMN05660299_01339"/>
<evidence type="ECO:0000256" key="4">
    <source>
        <dbReference type="ARBA" id="ARBA00022989"/>
    </source>
</evidence>
<dbReference type="Pfam" id="PF00950">
    <property type="entry name" value="ABC-3"/>
    <property type="match status" value="1"/>
</dbReference>
<dbReference type="GO" id="GO:0010043">
    <property type="term" value="P:response to zinc ion"/>
    <property type="evidence" value="ECO:0007669"/>
    <property type="project" value="TreeGrafter"/>
</dbReference>
<dbReference type="Proteomes" id="UP000199309">
    <property type="component" value="Unassembled WGS sequence"/>
</dbReference>
<evidence type="ECO:0000256" key="7">
    <source>
        <dbReference type="SAM" id="Phobius"/>
    </source>
</evidence>
<dbReference type="InterPro" id="IPR001626">
    <property type="entry name" value="ABC_TroCD"/>
</dbReference>
<dbReference type="InterPro" id="IPR037294">
    <property type="entry name" value="ABC_BtuC-like"/>
</dbReference>
<feature type="transmembrane region" description="Helical" evidence="7">
    <location>
        <begin position="83"/>
        <end position="108"/>
    </location>
</feature>
<feature type="transmembrane region" description="Helical" evidence="7">
    <location>
        <begin position="59"/>
        <end position="76"/>
    </location>
</feature>
<feature type="transmembrane region" description="Helical" evidence="7">
    <location>
        <begin position="242"/>
        <end position="263"/>
    </location>
</feature>
<keyword evidence="6" id="KW-0813">Transport</keyword>
<protein>
    <submittedName>
        <fullName evidence="8">Zinc transport system permease protein</fullName>
    </submittedName>
</protein>
<feature type="transmembrane region" description="Helical" evidence="7">
    <location>
        <begin position="217"/>
        <end position="236"/>
    </location>
</feature>
<dbReference type="CDD" id="cd06550">
    <property type="entry name" value="TM_ABC_iron-siderophores_like"/>
    <property type="match status" value="1"/>
</dbReference>
<feature type="transmembrane region" description="Helical" evidence="7">
    <location>
        <begin position="128"/>
        <end position="146"/>
    </location>
</feature>
<dbReference type="PANTHER" id="PTHR30477:SF0">
    <property type="entry name" value="METAL TRANSPORT SYSTEM MEMBRANE PROTEIN TM_0125-RELATED"/>
    <property type="match status" value="1"/>
</dbReference>
<comment type="subcellular location">
    <subcellularLocation>
        <location evidence="6">Cell membrane</location>
        <topology evidence="6">Multi-pass membrane protein</topology>
    </subcellularLocation>
    <subcellularLocation>
        <location evidence="1">Membrane</location>
        <topology evidence="1">Multi-pass membrane protein</topology>
    </subcellularLocation>
</comment>
<reference evidence="8 9" key="1">
    <citation type="submission" date="2016-10" db="EMBL/GenBank/DDBJ databases">
        <authorList>
            <person name="de Groot N.N."/>
        </authorList>
    </citation>
    <scope>NUCLEOTIDE SEQUENCE [LARGE SCALE GENOMIC DNA]</scope>
    <source>
        <strain evidence="8 9">DSM 16981</strain>
    </source>
</reference>
<accession>A0A1G9V634</accession>
<dbReference type="AlphaFoldDB" id="A0A1G9V634"/>
<dbReference type="GO" id="GO:0043190">
    <property type="term" value="C:ATP-binding cassette (ABC) transporter complex"/>
    <property type="evidence" value="ECO:0007669"/>
    <property type="project" value="InterPro"/>
</dbReference>
<proteinExistence type="inferred from homology"/>
<feature type="transmembrane region" description="Helical" evidence="7">
    <location>
        <begin position="6"/>
        <end position="29"/>
    </location>
</feature>
<sequence>MFEYAFIQNAFIVAVLISVVCPLIGMFLVLRRYSMIGDSLAHASLAGVAVGLLLNINPILSAFCLTSFFGVVIEALRRRFRRYAELILVIVLSLSVGIAITIISSGLVHANVESFLFGSILTVSREDVWSVFILSIISIFLILRLYPQLVFLTFDEDGAKIAGVKSQIINYIFAVLVAATISVSIRIVGILVISSLIALPVATALQLQRGFRRTLQLSVLFSFIDILAGLFVSYWIDAAPGGVTAIASVLLLMMVMAFQQIRLAGHHTDIERM</sequence>
<evidence type="ECO:0000256" key="2">
    <source>
        <dbReference type="ARBA" id="ARBA00008034"/>
    </source>
</evidence>
<gene>
    <name evidence="8" type="ORF">SAMN05660299_01339</name>
</gene>